<dbReference type="EMBL" id="JAQQWN010000002">
    <property type="protein sequence ID" value="KAK8093430.1"/>
    <property type="molecule type" value="Genomic_DNA"/>
</dbReference>
<feature type="transmembrane region" description="Helical" evidence="2">
    <location>
        <begin position="304"/>
        <end position="331"/>
    </location>
</feature>
<feature type="compositionally biased region" description="Polar residues" evidence="1">
    <location>
        <begin position="25"/>
        <end position="35"/>
    </location>
</feature>
<dbReference type="InterPro" id="IPR046536">
    <property type="entry name" value="DUF6601"/>
</dbReference>
<dbReference type="PANTHER" id="PTHR34414">
    <property type="entry name" value="HET DOMAIN-CONTAINING PROTEIN-RELATED"/>
    <property type="match status" value="1"/>
</dbReference>
<keyword evidence="2" id="KW-0472">Membrane</keyword>
<keyword evidence="2" id="KW-0812">Transmembrane</keyword>
<reference evidence="3 4" key="1">
    <citation type="submission" date="2023-01" db="EMBL/GenBank/DDBJ databases">
        <title>Analysis of 21 Apiospora genomes using comparative genomics revels a genus with tremendous synthesis potential of carbohydrate active enzymes and secondary metabolites.</title>
        <authorList>
            <person name="Sorensen T."/>
        </authorList>
    </citation>
    <scope>NUCLEOTIDE SEQUENCE [LARGE SCALE GENOMIC DNA]</scope>
    <source>
        <strain evidence="3 4">CBS 114990</strain>
    </source>
</reference>
<dbReference type="Pfam" id="PF20246">
    <property type="entry name" value="DUF6601"/>
    <property type="match status" value="1"/>
</dbReference>
<dbReference type="GeneID" id="92037490"/>
<keyword evidence="2" id="KW-1133">Transmembrane helix</keyword>
<organism evidence="3 4">
    <name type="scientific">Apiospora hydei</name>
    <dbReference type="NCBI Taxonomy" id="1337664"/>
    <lineage>
        <taxon>Eukaryota</taxon>
        <taxon>Fungi</taxon>
        <taxon>Dikarya</taxon>
        <taxon>Ascomycota</taxon>
        <taxon>Pezizomycotina</taxon>
        <taxon>Sordariomycetes</taxon>
        <taxon>Xylariomycetidae</taxon>
        <taxon>Amphisphaeriales</taxon>
        <taxon>Apiosporaceae</taxon>
        <taxon>Apiospora</taxon>
    </lineage>
</organism>
<dbReference type="Proteomes" id="UP001433268">
    <property type="component" value="Unassembled WGS sequence"/>
</dbReference>
<evidence type="ECO:0000313" key="3">
    <source>
        <dbReference type="EMBL" id="KAK8093430.1"/>
    </source>
</evidence>
<comment type="caution">
    <text evidence="3">The sequence shown here is derived from an EMBL/GenBank/DDBJ whole genome shotgun (WGS) entry which is preliminary data.</text>
</comment>
<protein>
    <submittedName>
        <fullName evidence="3">Uncharacterized protein</fullName>
    </submittedName>
</protein>
<gene>
    <name evidence="3" type="ORF">PG997_000115</name>
</gene>
<dbReference type="RefSeq" id="XP_066674203.1">
    <property type="nucleotide sequence ID" value="XM_066804430.1"/>
</dbReference>
<evidence type="ECO:0000256" key="1">
    <source>
        <dbReference type="SAM" id="MobiDB-lite"/>
    </source>
</evidence>
<proteinExistence type="predicted"/>
<keyword evidence="4" id="KW-1185">Reference proteome</keyword>
<sequence length="352" mass="40340">MDPQVHFLPTDALNKDRLARQPSAQTLPSIEQNPPESIAHVPGDPAVGLGHNDVGAHLSKHLRTPVLDELYEKLWLVARKSGESIDPLHTQKVKGRAIMPTEDPNLHLVWDRDKIYIKPVPLFLLNYDFWLTYLQEPEQHPSSRVPQEPSQIQLPISDRSIATGFLRSYALLIPNRLDFALAQESHLIPPGINWLEWSKFTTHFRRKLDNEVAKRYHYGQLRLSRLHWAVRIFRPRNTSTSWFYANPYWSITELVERATVPLLFIFASISLVLSSMQVILSVPVDDLWYKDSAKLILREASRAFWVFSIGVVLFGGIVWVFILGIPLIILLGQLAWAIRHRDKGPNIQAPSV</sequence>
<evidence type="ECO:0000256" key="2">
    <source>
        <dbReference type="SAM" id="Phobius"/>
    </source>
</evidence>
<name>A0ABR1X9T3_9PEZI</name>
<feature type="region of interest" description="Disordered" evidence="1">
    <location>
        <begin position="25"/>
        <end position="46"/>
    </location>
</feature>
<dbReference type="PANTHER" id="PTHR34414:SF1">
    <property type="entry name" value="SUBTILISIN-LIKE SERINE PROTEASE"/>
    <property type="match status" value="1"/>
</dbReference>
<accession>A0ABR1X9T3</accession>
<feature type="transmembrane region" description="Helical" evidence="2">
    <location>
        <begin position="262"/>
        <end position="284"/>
    </location>
</feature>
<evidence type="ECO:0000313" key="4">
    <source>
        <dbReference type="Proteomes" id="UP001433268"/>
    </source>
</evidence>